<dbReference type="KEGG" id="cqu:CpipJ_CPIJ008899"/>
<keyword evidence="5" id="KW-1185">Reference proteome</keyword>
<protein>
    <submittedName>
        <fullName evidence="3 4">Salivary mucin</fullName>
    </submittedName>
</protein>
<proteinExistence type="predicted"/>
<dbReference type="InParanoid" id="B0WP77"/>
<dbReference type="VEuPathDB" id="VectorBase:CPIJ008899"/>
<dbReference type="HOGENOM" id="CLU_877869_0_0_1"/>
<dbReference type="AlphaFoldDB" id="B0WP77"/>
<dbReference type="OMA" id="YAFDASM"/>
<reference evidence="3" key="1">
    <citation type="submission" date="2007-03" db="EMBL/GenBank/DDBJ databases">
        <title>Annotation of Culex pipiens quinquefasciatus.</title>
        <authorList>
            <consortium name="The Broad Institute Genome Sequencing Platform"/>
            <person name="Atkinson P.W."/>
            <person name="Hemingway J."/>
            <person name="Christensen B.M."/>
            <person name="Higgs S."/>
            <person name="Kodira C."/>
            <person name="Hannick L."/>
            <person name="Megy K."/>
            <person name="O'Leary S."/>
            <person name="Pearson M."/>
            <person name="Haas B.J."/>
            <person name="Mauceli E."/>
            <person name="Wortman J.R."/>
            <person name="Lee N.H."/>
            <person name="Guigo R."/>
            <person name="Stanke M."/>
            <person name="Alvarado L."/>
            <person name="Amedeo P."/>
            <person name="Antoine C.H."/>
            <person name="Arensburger P."/>
            <person name="Bidwell S.L."/>
            <person name="Crawford M."/>
            <person name="Camaro F."/>
            <person name="Devon K."/>
            <person name="Engels R."/>
            <person name="Hammond M."/>
            <person name="Howarth C."/>
            <person name="Koehrsen M."/>
            <person name="Lawson D."/>
            <person name="Montgomery P."/>
            <person name="Nene V."/>
            <person name="Nusbaum C."/>
            <person name="Puiu D."/>
            <person name="Romero-Severson J."/>
            <person name="Severson D.W."/>
            <person name="Shumway M."/>
            <person name="Sisk P."/>
            <person name="Stolte C."/>
            <person name="Zeng Q."/>
            <person name="Eisenstadt E."/>
            <person name="Fraser-Liggett C."/>
            <person name="Strausberg R."/>
            <person name="Galagan J."/>
            <person name="Birren B."/>
            <person name="Collins F.H."/>
        </authorList>
    </citation>
    <scope>NUCLEOTIDE SEQUENCE [LARGE SCALE GENOMIC DNA]</scope>
    <source>
        <strain evidence="3">JHB</strain>
    </source>
</reference>
<dbReference type="EMBL" id="DS232020">
    <property type="protein sequence ID" value="EDS32122.1"/>
    <property type="molecule type" value="Genomic_DNA"/>
</dbReference>
<evidence type="ECO:0000313" key="5">
    <source>
        <dbReference type="Proteomes" id="UP000002320"/>
    </source>
</evidence>
<feature type="compositionally biased region" description="Low complexity" evidence="1">
    <location>
        <begin position="38"/>
        <end position="52"/>
    </location>
</feature>
<keyword evidence="2" id="KW-0732">Signal</keyword>
<dbReference type="OrthoDB" id="7759318at2759"/>
<dbReference type="VEuPathDB" id="VectorBase:CQUJHB012868"/>
<sequence>MASPRLLVTLVISLLSPEATLAFGWNWLLGFATTASSTTSSTSSSSTSAASSNTPNNYQLSIGNRQNTFANLTDYGTMISNVNINLARFNGTAASGNDAGATLLDDAVLSVAEAYRNESTAVIAGRLAWFNDQIAQANRSASTVHHQHISDLVEDFARDTRAGTLGLSNATRDCLARSVQVEDVIRSVENRSEGGCLRAKIQRMLELRAEASSNLTEFLESQQNVEDRLEICVDLQDDFDDDMSDFYKVACVSSILFDVQMETAKLELTAEELTAEAGVTVRQLRAGLLECVVDVANYAFDASMKLRHWINVCSAAR</sequence>
<evidence type="ECO:0000256" key="1">
    <source>
        <dbReference type="SAM" id="MobiDB-lite"/>
    </source>
</evidence>
<dbReference type="Proteomes" id="UP000002320">
    <property type="component" value="Unassembled WGS sequence"/>
</dbReference>
<name>B0WP77_CULQU</name>
<feature type="signal peptide" evidence="2">
    <location>
        <begin position="1"/>
        <end position="22"/>
    </location>
</feature>
<reference evidence="4" key="2">
    <citation type="submission" date="2021-02" db="UniProtKB">
        <authorList>
            <consortium name="EnsemblMetazoa"/>
        </authorList>
    </citation>
    <scope>IDENTIFICATION</scope>
    <source>
        <strain evidence="4">JHB</strain>
    </source>
</reference>
<gene>
    <name evidence="4" type="primary">6041218</name>
    <name evidence="3" type="ORF">CpipJ_CPIJ008899</name>
</gene>
<feature type="region of interest" description="Disordered" evidence="1">
    <location>
        <begin position="38"/>
        <end position="58"/>
    </location>
</feature>
<dbReference type="EnsemblMetazoa" id="CPIJ008899-RA">
    <property type="protein sequence ID" value="CPIJ008899-PA"/>
    <property type="gene ID" value="CPIJ008899"/>
</dbReference>
<organism>
    <name type="scientific">Culex quinquefasciatus</name>
    <name type="common">Southern house mosquito</name>
    <name type="synonym">Culex pungens</name>
    <dbReference type="NCBI Taxonomy" id="7176"/>
    <lineage>
        <taxon>Eukaryota</taxon>
        <taxon>Metazoa</taxon>
        <taxon>Ecdysozoa</taxon>
        <taxon>Arthropoda</taxon>
        <taxon>Hexapoda</taxon>
        <taxon>Insecta</taxon>
        <taxon>Pterygota</taxon>
        <taxon>Neoptera</taxon>
        <taxon>Endopterygota</taxon>
        <taxon>Diptera</taxon>
        <taxon>Nematocera</taxon>
        <taxon>Culicoidea</taxon>
        <taxon>Culicidae</taxon>
        <taxon>Culicinae</taxon>
        <taxon>Culicini</taxon>
        <taxon>Culex</taxon>
        <taxon>Culex</taxon>
    </lineage>
</organism>
<accession>B0WP77</accession>
<evidence type="ECO:0000313" key="4">
    <source>
        <dbReference type="EnsemblMetazoa" id="CPIJ008899-PA"/>
    </source>
</evidence>
<dbReference type="eggNOG" id="ENOG502T8SQ">
    <property type="taxonomic scope" value="Eukaryota"/>
</dbReference>
<evidence type="ECO:0000256" key="2">
    <source>
        <dbReference type="SAM" id="SignalP"/>
    </source>
</evidence>
<feature type="chain" id="PRO_5011408336" evidence="2">
    <location>
        <begin position="23"/>
        <end position="317"/>
    </location>
</feature>
<evidence type="ECO:0000313" key="3">
    <source>
        <dbReference type="EMBL" id="EDS32122.1"/>
    </source>
</evidence>